<dbReference type="InterPro" id="IPR000120">
    <property type="entry name" value="Amidase"/>
</dbReference>
<dbReference type="EC" id="3.5.1.4" evidence="3"/>
<evidence type="ECO:0000313" key="3">
    <source>
        <dbReference type="EMBL" id="AVO37521.1"/>
    </source>
</evidence>
<evidence type="ECO:0000256" key="1">
    <source>
        <dbReference type="ARBA" id="ARBA00009199"/>
    </source>
</evidence>
<dbReference type="InterPro" id="IPR023631">
    <property type="entry name" value="Amidase_dom"/>
</dbReference>
<evidence type="ECO:0000259" key="2">
    <source>
        <dbReference type="Pfam" id="PF01425"/>
    </source>
</evidence>
<reference evidence="4" key="1">
    <citation type="submission" date="2018-03" db="EMBL/GenBank/DDBJ databases">
        <title>Genomic analysis of the strain SH-1 isolated from shrimp intestine.</title>
        <authorList>
            <person name="Kim Y.-S."/>
            <person name="Kim S.-E."/>
            <person name="Kim K.-H."/>
        </authorList>
    </citation>
    <scope>NUCLEOTIDE SEQUENCE [LARGE SCALE GENOMIC DNA]</scope>
    <source>
        <strain evidence="4">SH-1</strain>
    </source>
</reference>
<comment type="similarity">
    <text evidence="1">Belongs to the amidase family.</text>
</comment>
<feature type="domain" description="Amidase" evidence="2">
    <location>
        <begin position="25"/>
        <end position="448"/>
    </location>
</feature>
<dbReference type="GO" id="GO:0004040">
    <property type="term" value="F:amidase activity"/>
    <property type="evidence" value="ECO:0007669"/>
    <property type="project" value="UniProtKB-EC"/>
</dbReference>
<keyword evidence="3" id="KW-0378">Hydrolase</keyword>
<dbReference type="PANTHER" id="PTHR11895">
    <property type="entry name" value="TRANSAMIDASE"/>
    <property type="match status" value="1"/>
</dbReference>
<name>A0A2S0MP38_9RHOB</name>
<proteinExistence type="inferred from homology"/>
<dbReference type="KEGG" id="thas:C6Y53_07230"/>
<keyword evidence="4" id="KW-1185">Reference proteome</keyword>
<dbReference type="AlphaFoldDB" id="A0A2S0MP38"/>
<dbReference type="InterPro" id="IPR036928">
    <property type="entry name" value="AS_sf"/>
</dbReference>
<accession>A0A2S0MP38</accession>
<dbReference type="SUPFAM" id="SSF75304">
    <property type="entry name" value="Amidase signature (AS) enzymes"/>
    <property type="match status" value="1"/>
</dbReference>
<protein>
    <submittedName>
        <fullName evidence="3">Amidase</fullName>
        <ecNumber evidence="3">3.5.1.4</ecNumber>
    </submittedName>
</protein>
<evidence type="ECO:0000313" key="4">
    <source>
        <dbReference type="Proteomes" id="UP000237655"/>
    </source>
</evidence>
<dbReference type="PANTHER" id="PTHR11895:SF7">
    <property type="entry name" value="GLUTAMYL-TRNA(GLN) AMIDOTRANSFERASE SUBUNIT A, MITOCHONDRIAL"/>
    <property type="match status" value="1"/>
</dbReference>
<gene>
    <name evidence="3" type="ORF">C6Y53_07230</name>
</gene>
<sequence>MQDIHYWSVAETASRLRDGTVSVTEITQAHLDRMQAVNPVINAITTPVHEALDVARALDDAGMPDDAGPLWGVPVTTKINIDQAGYVNSNGVAAAAGAVSDADSPLVTNLRNGGAVIIGRTSTPEFSMRWFTSNPTDGVTHNPWDAGLTPGGSSGAAAAAVASGIGAVAHGNDLGGSLRHPAYCCGVATIRPSLGRIPAMNPTQSAAGIERGPITQLMAVQGPIARCIADVRAGLDAMAGFDDRDPLWTAAPQSRRDGAGKVRVGYAMNPFGGALDPKVEAAMLRAIDGLKAAGCDLREVSPPHAEECPALWGRLMFTESETLSRDAIMAQGSDAMRAYYEAFAAWFEPTDLTGLLTAMQRRIVFQRAWARMFRDIDLMLLPTSLARPFANDQDFNRPDSLPEIIAAQAPLLTINLLGLPSAALPTHLEGSVPLGVQLVGPMHEDYFVLDVAERLERELGTIWQHLPDLAG</sequence>
<organism evidence="3 4">
    <name type="scientific">Pukyongiella litopenaei</name>
    <dbReference type="NCBI Taxonomy" id="2605946"/>
    <lineage>
        <taxon>Bacteria</taxon>
        <taxon>Pseudomonadati</taxon>
        <taxon>Pseudomonadota</taxon>
        <taxon>Alphaproteobacteria</taxon>
        <taxon>Rhodobacterales</taxon>
        <taxon>Paracoccaceae</taxon>
        <taxon>Pukyongiella</taxon>
    </lineage>
</organism>
<dbReference type="NCBIfam" id="NF005687">
    <property type="entry name" value="PRK07487.1"/>
    <property type="match status" value="1"/>
</dbReference>
<dbReference type="Proteomes" id="UP000237655">
    <property type="component" value="Chromosome"/>
</dbReference>
<dbReference type="Pfam" id="PF01425">
    <property type="entry name" value="Amidase"/>
    <property type="match status" value="1"/>
</dbReference>
<dbReference type="Gene3D" id="3.90.1300.10">
    <property type="entry name" value="Amidase signature (AS) domain"/>
    <property type="match status" value="1"/>
</dbReference>
<dbReference type="EMBL" id="CP027665">
    <property type="protein sequence ID" value="AVO37521.1"/>
    <property type="molecule type" value="Genomic_DNA"/>
</dbReference>
<dbReference type="RefSeq" id="WP_106471831.1">
    <property type="nucleotide sequence ID" value="NZ_CP027665.1"/>
</dbReference>